<evidence type="ECO:0000313" key="13">
    <source>
        <dbReference type="Ensembl" id="ENSSHAP00000024348.1"/>
    </source>
</evidence>
<feature type="signal peptide" evidence="12">
    <location>
        <begin position="1"/>
        <end position="20"/>
    </location>
</feature>
<evidence type="ECO:0000256" key="9">
    <source>
        <dbReference type="ARBA" id="ARBA00022989"/>
    </source>
</evidence>
<comment type="subcellular location">
    <subcellularLocation>
        <location evidence="2 12">Endoplasmic reticulum membrane</location>
        <topology evidence="2 12">Single-pass type I membrane protein</topology>
    </subcellularLocation>
</comment>
<dbReference type="PANTHER" id="PTHR21049">
    <property type="entry name" value="RIBOPHORIN I"/>
    <property type="match status" value="1"/>
</dbReference>
<evidence type="ECO:0000256" key="7">
    <source>
        <dbReference type="ARBA" id="ARBA00022729"/>
    </source>
</evidence>
<keyword evidence="7 12" id="KW-0732">Signal</keyword>
<comment type="similarity">
    <text evidence="4 12">Belongs to the OST1 family.</text>
</comment>
<keyword evidence="10" id="KW-0472">Membrane</keyword>
<sequence length="145" mass="15532">MEAPAARLLVLLWAVGAAHGAAAAAASETQLVNEDVKRTVDLSSHLAKVTADVLLAHPGGSAAPVSSFVLALEPVLEARLAHLGVQLKGEEEEENHLEVREIKLKGKRYTSYPKITQTKFGGMYCQIVCNIMCGLLNTTTVKKKI</sequence>
<reference evidence="13 14" key="1">
    <citation type="journal article" date="2011" name="Proc. Natl. Acad. Sci. U.S.A.">
        <title>Genetic diversity and population structure of the endangered marsupial Sarcophilus harrisii (Tasmanian devil).</title>
        <authorList>
            <person name="Miller W."/>
            <person name="Hayes V.M."/>
            <person name="Ratan A."/>
            <person name="Petersen D.C."/>
            <person name="Wittekindt N.E."/>
            <person name="Miller J."/>
            <person name="Walenz B."/>
            <person name="Knight J."/>
            <person name="Qi J."/>
            <person name="Zhao F."/>
            <person name="Wang Q."/>
            <person name="Bedoya-Reina O.C."/>
            <person name="Katiyar N."/>
            <person name="Tomsho L.P."/>
            <person name="Kasson L.M."/>
            <person name="Hardie R.A."/>
            <person name="Woodbridge P."/>
            <person name="Tindall E.A."/>
            <person name="Bertelsen M.F."/>
            <person name="Dixon D."/>
            <person name="Pyecroft S."/>
            <person name="Helgen K.M."/>
            <person name="Lesk A.M."/>
            <person name="Pringle T.H."/>
            <person name="Patterson N."/>
            <person name="Zhang Y."/>
            <person name="Kreiss A."/>
            <person name="Woods G.M."/>
            <person name="Jones M.E."/>
            <person name="Schuster S.C."/>
        </authorList>
    </citation>
    <scope>NUCLEOTIDE SEQUENCE [LARGE SCALE GENOMIC DNA]</scope>
</reference>
<dbReference type="AlphaFoldDB" id="A0A7N4NJJ0"/>
<evidence type="ECO:0000256" key="4">
    <source>
        <dbReference type="ARBA" id="ARBA00008905"/>
    </source>
</evidence>
<dbReference type="GO" id="GO:0008250">
    <property type="term" value="C:oligosaccharyltransferase complex"/>
    <property type="evidence" value="ECO:0007669"/>
    <property type="project" value="UniProtKB-UniRule"/>
</dbReference>
<protein>
    <recommendedName>
        <fullName evidence="5 12">Dolichyl-diphosphooligosaccharide--protein glycosyltransferase subunit 1</fullName>
    </recommendedName>
</protein>
<dbReference type="UniPathway" id="UPA00378"/>
<accession>A0A7N4NJJ0</accession>
<evidence type="ECO:0000256" key="10">
    <source>
        <dbReference type="ARBA" id="ARBA00023136"/>
    </source>
</evidence>
<evidence type="ECO:0000313" key="14">
    <source>
        <dbReference type="Proteomes" id="UP000007648"/>
    </source>
</evidence>
<reference evidence="13" key="2">
    <citation type="submission" date="2025-08" db="UniProtKB">
        <authorList>
            <consortium name="Ensembl"/>
        </authorList>
    </citation>
    <scope>IDENTIFICATION</scope>
</reference>
<organism evidence="13 14">
    <name type="scientific">Sarcophilus harrisii</name>
    <name type="common">Tasmanian devil</name>
    <name type="synonym">Sarcophilus laniarius</name>
    <dbReference type="NCBI Taxonomy" id="9305"/>
    <lineage>
        <taxon>Eukaryota</taxon>
        <taxon>Metazoa</taxon>
        <taxon>Chordata</taxon>
        <taxon>Craniata</taxon>
        <taxon>Vertebrata</taxon>
        <taxon>Euteleostomi</taxon>
        <taxon>Mammalia</taxon>
        <taxon>Metatheria</taxon>
        <taxon>Dasyuromorphia</taxon>
        <taxon>Dasyuridae</taxon>
        <taxon>Sarcophilus</taxon>
    </lineage>
</organism>
<reference evidence="13" key="3">
    <citation type="submission" date="2025-09" db="UniProtKB">
        <authorList>
            <consortium name="Ensembl"/>
        </authorList>
    </citation>
    <scope>IDENTIFICATION</scope>
</reference>
<evidence type="ECO:0000256" key="12">
    <source>
        <dbReference type="RuleBase" id="RU361143"/>
    </source>
</evidence>
<dbReference type="PANTHER" id="PTHR21049:SF0">
    <property type="entry name" value="DOLICHYL-DIPHOSPHOOLIGOSACCHARIDE--PROTEIN GLYCOSYLTRANSFERASE SUBUNIT 1"/>
    <property type="match status" value="1"/>
</dbReference>
<keyword evidence="8 12" id="KW-0256">Endoplasmic reticulum</keyword>
<feature type="chain" id="PRO_5029930743" description="Dolichyl-diphosphooligosaccharide--protein glycosyltransferase subunit 1" evidence="12">
    <location>
        <begin position="21"/>
        <end position="145"/>
    </location>
</feature>
<gene>
    <name evidence="13" type="primary">RPN1</name>
</gene>
<dbReference type="Proteomes" id="UP000007648">
    <property type="component" value="Unassembled WGS sequence"/>
</dbReference>
<keyword evidence="9" id="KW-1133">Transmembrane helix</keyword>
<evidence type="ECO:0000256" key="1">
    <source>
        <dbReference type="ARBA" id="ARBA00002791"/>
    </source>
</evidence>
<evidence type="ECO:0000256" key="2">
    <source>
        <dbReference type="ARBA" id="ARBA00004115"/>
    </source>
</evidence>
<comment type="pathway">
    <text evidence="3 12">Protein modification; protein glycosylation.</text>
</comment>
<dbReference type="Ensembl" id="ENSSHAT00000050545.1">
    <property type="protein sequence ID" value="ENSSHAP00000024348.1"/>
    <property type="gene ID" value="ENSSHAG00000023146.1"/>
</dbReference>
<comment type="function">
    <text evidence="1 12">Subunit of the oligosaccharyl transferase (OST) complex that catalyzes the initial transfer of a defined glycan (Glc(3)Man(9)GlcNAc(2) in eukaryotes) from the lipid carrier dolichol-pyrophosphate to an asparagine residue within an Asn-X-Ser/Thr consensus motif in nascent polypeptide chains, the first step in protein N-glycosylation. N-glycosylation occurs cotranslationally and the complex associates with the Sec61 complex at the channel-forming translocon complex that mediates protein translocation across the endoplasmic reticulum (ER). All subunits are required for a maximal enzyme activity.</text>
</comment>
<evidence type="ECO:0000256" key="11">
    <source>
        <dbReference type="ARBA" id="ARBA00046898"/>
    </source>
</evidence>
<evidence type="ECO:0000256" key="6">
    <source>
        <dbReference type="ARBA" id="ARBA00022692"/>
    </source>
</evidence>
<dbReference type="GeneTree" id="ENSGT00390000009630"/>
<keyword evidence="6" id="KW-0812">Transmembrane</keyword>
<dbReference type="InterPro" id="IPR007676">
    <property type="entry name" value="Ribophorin_I"/>
</dbReference>
<proteinExistence type="inferred from homology"/>
<dbReference type="Pfam" id="PF04597">
    <property type="entry name" value="Ribophorin_I"/>
    <property type="match status" value="1"/>
</dbReference>
<evidence type="ECO:0000256" key="3">
    <source>
        <dbReference type="ARBA" id="ARBA00004922"/>
    </source>
</evidence>
<comment type="subunit">
    <text evidence="11">Component of the oligosaccharyltransferase (OST) complex. OST exists in two different complex forms which contain common core subunits RPN1, RPN2, OST48, OST4, DAD1 and TMEM258, either STT3A or STT3B as catalytic subunits, and form-specific accessory subunits. STT3A complex assembly occurs through the formation of 3 subcomplexes. Subcomplex 1 contains RPN1 and TMEM258, subcomplex 2 contains the STT3A-specific subunits STT3A, DC2/OSTC, and KCP2 as well as the core subunit OST4, and subcomplex 3 contains RPN2, DAD1, and OST48. The STT3A complex can form stable complexes with the Sec61 complex or with both the Sec61 and TRAP complexes. Interacts with TMEM35A/NACHO.</text>
</comment>
<evidence type="ECO:0000256" key="5">
    <source>
        <dbReference type="ARBA" id="ARBA00017611"/>
    </source>
</evidence>
<dbReference type="GO" id="GO:0018279">
    <property type="term" value="P:protein N-linked glycosylation via asparagine"/>
    <property type="evidence" value="ECO:0007669"/>
    <property type="project" value="TreeGrafter"/>
</dbReference>
<evidence type="ECO:0000256" key="8">
    <source>
        <dbReference type="ARBA" id="ARBA00022824"/>
    </source>
</evidence>
<keyword evidence="14" id="KW-1185">Reference proteome</keyword>
<name>A0A7N4NJJ0_SARHA</name>